<feature type="region of interest" description="Disordered" evidence="1">
    <location>
        <begin position="1"/>
        <end position="25"/>
    </location>
</feature>
<reference evidence="2" key="1">
    <citation type="submission" date="2022-11" db="EMBL/GenBank/DDBJ databases">
        <title>Corynebacterium sp. isolated from Penguins.</title>
        <authorList>
            <person name="Sedlar K."/>
            <person name="Svec P."/>
        </authorList>
    </citation>
    <scope>NUCLEOTIDE SEQUENCE</scope>
    <source>
        <strain evidence="2">P5875</strain>
    </source>
</reference>
<sequence>MSLKASELVPEPENRTQHRYYASQLGDIGDISVGRRRRADMQR</sequence>
<evidence type="ECO:0000256" key="1">
    <source>
        <dbReference type="SAM" id="MobiDB-lite"/>
    </source>
</evidence>
<gene>
    <name evidence="2" type="ORF">OS123_08460</name>
</gene>
<proteinExistence type="predicted"/>
<evidence type="ECO:0000313" key="2">
    <source>
        <dbReference type="EMBL" id="MCX7538567.1"/>
    </source>
</evidence>
<protein>
    <submittedName>
        <fullName evidence="2">Uncharacterized protein</fullName>
    </submittedName>
</protein>
<name>A0A9Q4GL47_9CORY</name>
<organism evidence="2 3">
    <name type="scientific">Corynebacterium antarcticum</name>
    <dbReference type="NCBI Taxonomy" id="2800405"/>
    <lineage>
        <taxon>Bacteria</taxon>
        <taxon>Bacillati</taxon>
        <taxon>Actinomycetota</taxon>
        <taxon>Actinomycetes</taxon>
        <taxon>Mycobacteriales</taxon>
        <taxon>Corynebacteriaceae</taxon>
        <taxon>Corynebacterium</taxon>
    </lineage>
</organism>
<dbReference type="RefSeq" id="WP_267164863.1">
    <property type="nucleotide sequence ID" value="NZ_JAENIP020000003.1"/>
</dbReference>
<comment type="caution">
    <text evidence="2">The sequence shown here is derived from an EMBL/GenBank/DDBJ whole genome shotgun (WGS) entry which is preliminary data.</text>
</comment>
<evidence type="ECO:0000313" key="3">
    <source>
        <dbReference type="Proteomes" id="UP001070238"/>
    </source>
</evidence>
<dbReference type="EMBL" id="JAPMKX010000003">
    <property type="protein sequence ID" value="MCX7538567.1"/>
    <property type="molecule type" value="Genomic_DNA"/>
</dbReference>
<dbReference type="AlphaFoldDB" id="A0A9Q4GL47"/>
<accession>A0A9Q4GL47</accession>
<dbReference type="Proteomes" id="UP001070238">
    <property type="component" value="Unassembled WGS sequence"/>
</dbReference>